<dbReference type="AlphaFoldDB" id="A0A4Y2P2N0"/>
<protein>
    <recommendedName>
        <fullName evidence="3">Integrase zinc-binding domain-containing protein</fullName>
    </recommendedName>
</protein>
<evidence type="ECO:0008006" key="3">
    <source>
        <dbReference type="Google" id="ProtNLM"/>
    </source>
</evidence>
<accession>A0A4Y2P2N0</accession>
<keyword evidence="2" id="KW-1185">Reference proteome</keyword>
<evidence type="ECO:0000313" key="2">
    <source>
        <dbReference type="Proteomes" id="UP000499080"/>
    </source>
</evidence>
<dbReference type="Proteomes" id="UP000499080">
    <property type="component" value="Unassembled WGS sequence"/>
</dbReference>
<comment type="caution">
    <text evidence="1">The sequence shown here is derived from an EMBL/GenBank/DDBJ whole genome shotgun (WGS) entry which is preliminary data.</text>
</comment>
<dbReference type="PANTHER" id="PTHR38681:SF1">
    <property type="entry name" value="RETROVIRUS-RELATED POL POLYPROTEIN FROM TRANSPOSON 412-LIKE PROTEIN"/>
    <property type="match status" value="1"/>
</dbReference>
<dbReference type="Gene3D" id="1.10.340.70">
    <property type="match status" value="1"/>
</dbReference>
<dbReference type="EMBL" id="BGPR01130519">
    <property type="protein sequence ID" value="GBN44790.1"/>
    <property type="molecule type" value="Genomic_DNA"/>
</dbReference>
<dbReference type="OrthoDB" id="6436542at2759"/>
<gene>
    <name evidence="1" type="ORF">AVEN_2546_1</name>
</gene>
<reference evidence="1 2" key="1">
    <citation type="journal article" date="2019" name="Sci. Rep.">
        <title>Orb-weaving spider Araneus ventricosus genome elucidates the spidroin gene catalogue.</title>
        <authorList>
            <person name="Kono N."/>
            <person name="Nakamura H."/>
            <person name="Ohtoshi R."/>
            <person name="Moran D.A.P."/>
            <person name="Shinohara A."/>
            <person name="Yoshida Y."/>
            <person name="Fujiwara M."/>
            <person name="Mori M."/>
            <person name="Tomita M."/>
            <person name="Arakawa K."/>
        </authorList>
    </citation>
    <scope>NUCLEOTIDE SEQUENCE [LARGE SCALE GENOMIC DNA]</scope>
</reference>
<evidence type="ECO:0000313" key="1">
    <source>
        <dbReference type="EMBL" id="GBN44790.1"/>
    </source>
</evidence>
<dbReference type="PANTHER" id="PTHR38681">
    <property type="entry name" value="RETROVIRUS-RELATED POL POLYPROTEIN FROM TRANSPOSON 412-LIKE PROTEIN-RELATED"/>
    <property type="match status" value="1"/>
</dbReference>
<organism evidence="1 2">
    <name type="scientific">Araneus ventricosus</name>
    <name type="common">Orbweaver spider</name>
    <name type="synonym">Epeira ventricosa</name>
    <dbReference type="NCBI Taxonomy" id="182803"/>
    <lineage>
        <taxon>Eukaryota</taxon>
        <taxon>Metazoa</taxon>
        <taxon>Ecdysozoa</taxon>
        <taxon>Arthropoda</taxon>
        <taxon>Chelicerata</taxon>
        <taxon>Arachnida</taxon>
        <taxon>Araneae</taxon>
        <taxon>Araneomorphae</taxon>
        <taxon>Entelegynae</taxon>
        <taxon>Araneoidea</taxon>
        <taxon>Araneidae</taxon>
        <taxon>Araneus</taxon>
    </lineage>
</organism>
<sequence>MLEGREFQIYTDQKPLIYAFKQNPDKCSPRQLRHLDFISQYSTDIRHVQGSQNIVADALSRIEVDSITKSPILNFKEFARAQKDDSDIQKFLHNDASSLQLELKPCQTSNCNLLCDTSTGVPRPFVPTSFRKLIFDHLHNLAHPLSLSGIAASTKLISARYVWPGIRTAVKEDLQSSCSELVYGTTLRLPCDMIDVSDIPPCDIEFITDLRHRMQQLNPVATSAHCTDRFYIHPSLKSSSHIFLRVDRVQPPLRQPYTGPHKVLCRTDKTITVDINGRKTTVSLDRVKPAHLLPETVLSPPPVIKNLKTTDVHTSKNDEPPTYVTRSGRRVHFPKKLTTYIT</sequence>
<proteinExistence type="predicted"/>
<name>A0A4Y2P2N0_ARAVE</name>